<name>A0A5J4Z951_PORPP</name>
<dbReference type="GO" id="GO:0016592">
    <property type="term" value="C:mediator complex"/>
    <property type="evidence" value="ECO:0007669"/>
    <property type="project" value="InterPro"/>
</dbReference>
<evidence type="ECO:0000256" key="1">
    <source>
        <dbReference type="ARBA" id="ARBA00004123"/>
    </source>
</evidence>
<dbReference type="EMBL" id="VRMN01000001">
    <property type="protein sequence ID" value="KAA8499592.1"/>
    <property type="molecule type" value="Genomic_DNA"/>
</dbReference>
<dbReference type="InterPro" id="IPR037212">
    <property type="entry name" value="Med7/Med21-like"/>
</dbReference>
<feature type="compositionally biased region" description="Acidic residues" evidence="5">
    <location>
        <begin position="217"/>
        <end position="230"/>
    </location>
</feature>
<comment type="caution">
    <text evidence="6">The sequence shown here is derived from an EMBL/GenBank/DDBJ whole genome shotgun (WGS) entry which is preliminary data.</text>
</comment>
<feature type="region of interest" description="Disordered" evidence="5">
    <location>
        <begin position="57"/>
        <end position="83"/>
    </location>
</feature>
<dbReference type="SUPFAM" id="SSF140718">
    <property type="entry name" value="Mediator hinge subcomplex-like"/>
    <property type="match status" value="1"/>
</dbReference>
<evidence type="ECO:0000313" key="7">
    <source>
        <dbReference type="Proteomes" id="UP000324585"/>
    </source>
</evidence>
<dbReference type="Gene3D" id="6.10.280.10">
    <property type="entry name" value="Mediator complex, subunit Med21"/>
    <property type="match status" value="1"/>
</dbReference>
<accession>A0A5J4Z951</accession>
<comment type="subcellular location">
    <subcellularLocation>
        <location evidence="1">Nucleus</location>
    </subcellularLocation>
</comment>
<proteinExistence type="predicted"/>
<feature type="region of interest" description="Disordered" evidence="5">
    <location>
        <begin position="176"/>
        <end position="230"/>
    </location>
</feature>
<reference evidence="7" key="1">
    <citation type="journal article" date="2019" name="Nat. Commun.">
        <title>Expansion of phycobilisome linker gene families in mesophilic red algae.</title>
        <authorList>
            <person name="Lee J."/>
            <person name="Kim D."/>
            <person name="Bhattacharya D."/>
            <person name="Yoon H.S."/>
        </authorList>
    </citation>
    <scope>NUCLEOTIDE SEQUENCE [LARGE SCALE GENOMIC DNA]</scope>
    <source>
        <strain evidence="7">CCMP 1328</strain>
    </source>
</reference>
<organism evidence="6 7">
    <name type="scientific">Porphyridium purpureum</name>
    <name type="common">Red alga</name>
    <name type="synonym">Porphyridium cruentum</name>
    <dbReference type="NCBI Taxonomy" id="35688"/>
    <lineage>
        <taxon>Eukaryota</taxon>
        <taxon>Rhodophyta</taxon>
        <taxon>Bangiophyceae</taxon>
        <taxon>Porphyridiales</taxon>
        <taxon>Porphyridiaceae</taxon>
        <taxon>Porphyridium</taxon>
    </lineage>
</organism>
<keyword evidence="4" id="KW-0539">Nucleus</keyword>
<protein>
    <submittedName>
        <fullName evidence="6">Uncharacterized protein</fullName>
    </submittedName>
</protein>
<sequence>MRASDAETEADFQVRAEVDPNADVLTQMQQRLHEISAQMMTYVGILQRDAPAIYRENEPASGSAGAPPAKVKIEASPASPRSSDTRFVQNMLLERALSQAKVYASDIVTTSKRIDVLIGDAASEIEANAGREDEALRQALEARAAARVRYDSVLVQARQELGRVTHASLTLEKTETLINRDPKSSANTASEHDDRLVQDDFSSEGEGVMSPRTRELDLDEEDDMDVDSFL</sequence>
<gene>
    <name evidence="6" type="ORF">FVE85_7177</name>
</gene>
<evidence type="ECO:0000313" key="6">
    <source>
        <dbReference type="EMBL" id="KAA8499592.1"/>
    </source>
</evidence>
<dbReference type="AlphaFoldDB" id="A0A5J4Z951"/>
<evidence type="ECO:0000256" key="2">
    <source>
        <dbReference type="ARBA" id="ARBA00023015"/>
    </source>
</evidence>
<keyword evidence="7" id="KW-1185">Reference proteome</keyword>
<feature type="compositionally biased region" description="Low complexity" evidence="5">
    <location>
        <begin position="59"/>
        <end position="69"/>
    </location>
</feature>
<evidence type="ECO:0000256" key="5">
    <source>
        <dbReference type="SAM" id="MobiDB-lite"/>
    </source>
</evidence>
<keyword evidence="3" id="KW-0804">Transcription</keyword>
<keyword evidence="2" id="KW-0805">Transcription regulation</keyword>
<dbReference type="Proteomes" id="UP000324585">
    <property type="component" value="Unassembled WGS sequence"/>
</dbReference>
<evidence type="ECO:0000256" key="4">
    <source>
        <dbReference type="ARBA" id="ARBA00023242"/>
    </source>
</evidence>
<evidence type="ECO:0000256" key="3">
    <source>
        <dbReference type="ARBA" id="ARBA00023163"/>
    </source>
</evidence>